<name>A0A9J6GQX8_HAELO</name>
<dbReference type="GO" id="GO:0006397">
    <property type="term" value="P:mRNA processing"/>
    <property type="evidence" value="ECO:0007669"/>
    <property type="project" value="UniProtKB-KW"/>
</dbReference>
<dbReference type="EMBL" id="JABSTR010000011">
    <property type="protein sequence ID" value="KAH9380958.1"/>
    <property type="molecule type" value="Genomic_DNA"/>
</dbReference>
<dbReference type="GO" id="GO:0005681">
    <property type="term" value="C:spliceosomal complex"/>
    <property type="evidence" value="ECO:0007669"/>
    <property type="project" value="TreeGrafter"/>
</dbReference>
<evidence type="ECO:0000256" key="1">
    <source>
        <dbReference type="ARBA" id="ARBA00022664"/>
    </source>
</evidence>
<dbReference type="SMART" id="SM00311">
    <property type="entry name" value="PWI"/>
    <property type="match status" value="1"/>
</dbReference>
<sequence length="283" mass="32893">MTKVNLNTIKPWITKRITQFLGMEDEVVVEFVFNQLEADKHPDPRMMQINLTGFLNGKNARDFMGDLWTLLLSAQETVGGIPAEILEEKKAEIRRRQEEQERMQDSMKRAEEREREKMVERAREAAAASFRERTPEKPKERSNHTEPKPKPVEEKPHRVFVEKEPEPAPKKEPAETKGKENTAQTHRMGMQRNEADRVACGWSKFAMSALSHVRLVKIFVRDFPPRRVASPPMAEARKETVEKHRAESPPRRQRSPPAKERRHRCVDLRQLCRGRGAARCCTE</sequence>
<dbReference type="GO" id="GO:0048024">
    <property type="term" value="P:regulation of mRNA splicing, via spliceosome"/>
    <property type="evidence" value="ECO:0007669"/>
    <property type="project" value="TreeGrafter"/>
</dbReference>
<dbReference type="GO" id="GO:0003723">
    <property type="term" value="F:RNA binding"/>
    <property type="evidence" value="ECO:0007669"/>
    <property type="project" value="TreeGrafter"/>
</dbReference>
<proteinExistence type="predicted"/>
<dbReference type="InterPro" id="IPR036483">
    <property type="entry name" value="PWI_dom_sf"/>
</dbReference>
<evidence type="ECO:0000256" key="2">
    <source>
        <dbReference type="ARBA" id="ARBA00023187"/>
    </source>
</evidence>
<dbReference type="InterPro" id="IPR052225">
    <property type="entry name" value="Ser/Arg_repetitive_matrix"/>
</dbReference>
<keyword evidence="1" id="KW-0507">mRNA processing</keyword>
<evidence type="ECO:0000256" key="3">
    <source>
        <dbReference type="ARBA" id="ARBA00067280"/>
    </source>
</evidence>
<feature type="compositionally biased region" description="Basic and acidic residues" evidence="4">
    <location>
        <begin position="95"/>
        <end position="180"/>
    </location>
</feature>
<dbReference type="InterPro" id="IPR002483">
    <property type="entry name" value="PWI_dom"/>
</dbReference>
<feature type="compositionally biased region" description="Basic and acidic residues" evidence="4">
    <location>
        <begin position="235"/>
        <end position="250"/>
    </location>
</feature>
<dbReference type="AlphaFoldDB" id="A0A9J6GQX8"/>
<evidence type="ECO:0000259" key="5">
    <source>
        <dbReference type="PROSITE" id="PS51025"/>
    </source>
</evidence>
<keyword evidence="7" id="KW-1185">Reference proteome</keyword>
<dbReference type="OrthoDB" id="163257at2759"/>
<gene>
    <name evidence="6" type="ORF">HPB48_008177</name>
</gene>
<dbReference type="PANTHER" id="PTHR23148">
    <property type="entry name" value="SERINE/ARGININE REGULATED NUCLEAR MATRIX PROTEIN"/>
    <property type="match status" value="1"/>
</dbReference>
<feature type="region of interest" description="Disordered" evidence="4">
    <location>
        <begin position="95"/>
        <end position="192"/>
    </location>
</feature>
<feature type="region of interest" description="Disordered" evidence="4">
    <location>
        <begin position="226"/>
        <end position="264"/>
    </location>
</feature>
<organism evidence="6 7">
    <name type="scientific">Haemaphysalis longicornis</name>
    <name type="common">Bush tick</name>
    <dbReference type="NCBI Taxonomy" id="44386"/>
    <lineage>
        <taxon>Eukaryota</taxon>
        <taxon>Metazoa</taxon>
        <taxon>Ecdysozoa</taxon>
        <taxon>Arthropoda</taxon>
        <taxon>Chelicerata</taxon>
        <taxon>Arachnida</taxon>
        <taxon>Acari</taxon>
        <taxon>Parasitiformes</taxon>
        <taxon>Ixodida</taxon>
        <taxon>Ixodoidea</taxon>
        <taxon>Ixodidae</taxon>
        <taxon>Haemaphysalinae</taxon>
        <taxon>Haemaphysalis</taxon>
    </lineage>
</organism>
<dbReference type="Pfam" id="PF01480">
    <property type="entry name" value="PWI"/>
    <property type="match status" value="1"/>
</dbReference>
<protein>
    <recommendedName>
        <fullName evidence="3">Serine/arginine repetitive matrix protein 1</fullName>
    </recommendedName>
</protein>
<dbReference type="FunFam" id="1.20.1390.10:FF:000002">
    <property type="entry name" value="Serine/arginine repetitive matrix 1 isoform 2"/>
    <property type="match status" value="1"/>
</dbReference>
<dbReference type="GO" id="GO:0008380">
    <property type="term" value="P:RNA splicing"/>
    <property type="evidence" value="ECO:0007669"/>
    <property type="project" value="UniProtKB-KW"/>
</dbReference>
<dbReference type="PROSITE" id="PS51025">
    <property type="entry name" value="PWI"/>
    <property type="match status" value="1"/>
</dbReference>
<comment type="caution">
    <text evidence="6">The sequence shown here is derived from an EMBL/GenBank/DDBJ whole genome shotgun (WGS) entry which is preliminary data.</text>
</comment>
<evidence type="ECO:0000313" key="7">
    <source>
        <dbReference type="Proteomes" id="UP000821853"/>
    </source>
</evidence>
<keyword evidence="2" id="KW-0508">mRNA splicing</keyword>
<feature type="domain" description="PWI" evidence="5">
    <location>
        <begin position="1"/>
        <end position="88"/>
    </location>
</feature>
<dbReference type="VEuPathDB" id="VectorBase:HLOH_060107"/>
<dbReference type="Gene3D" id="1.20.1390.10">
    <property type="entry name" value="PWI domain"/>
    <property type="match status" value="1"/>
</dbReference>
<reference evidence="6 7" key="1">
    <citation type="journal article" date="2020" name="Cell">
        <title>Large-Scale Comparative Analyses of Tick Genomes Elucidate Their Genetic Diversity and Vector Capacities.</title>
        <authorList>
            <consortium name="Tick Genome and Microbiome Consortium (TIGMIC)"/>
            <person name="Jia N."/>
            <person name="Wang J."/>
            <person name="Shi W."/>
            <person name="Du L."/>
            <person name="Sun Y."/>
            <person name="Zhan W."/>
            <person name="Jiang J.F."/>
            <person name="Wang Q."/>
            <person name="Zhang B."/>
            <person name="Ji P."/>
            <person name="Bell-Sakyi L."/>
            <person name="Cui X.M."/>
            <person name="Yuan T.T."/>
            <person name="Jiang B.G."/>
            <person name="Yang W.F."/>
            <person name="Lam T.T."/>
            <person name="Chang Q.C."/>
            <person name="Ding S.J."/>
            <person name="Wang X.J."/>
            <person name="Zhu J.G."/>
            <person name="Ruan X.D."/>
            <person name="Zhao L."/>
            <person name="Wei J.T."/>
            <person name="Ye R.Z."/>
            <person name="Que T.C."/>
            <person name="Du C.H."/>
            <person name="Zhou Y.H."/>
            <person name="Cheng J.X."/>
            <person name="Dai P.F."/>
            <person name="Guo W.B."/>
            <person name="Han X.H."/>
            <person name="Huang E.J."/>
            <person name="Li L.F."/>
            <person name="Wei W."/>
            <person name="Gao Y.C."/>
            <person name="Liu J.Z."/>
            <person name="Shao H.Z."/>
            <person name="Wang X."/>
            <person name="Wang C.C."/>
            <person name="Yang T.C."/>
            <person name="Huo Q.B."/>
            <person name="Li W."/>
            <person name="Chen H.Y."/>
            <person name="Chen S.E."/>
            <person name="Zhou L.G."/>
            <person name="Ni X.B."/>
            <person name="Tian J.H."/>
            <person name="Sheng Y."/>
            <person name="Liu T."/>
            <person name="Pan Y.S."/>
            <person name="Xia L.Y."/>
            <person name="Li J."/>
            <person name="Zhao F."/>
            <person name="Cao W.C."/>
        </authorList>
    </citation>
    <scope>NUCLEOTIDE SEQUENCE [LARGE SCALE GENOMIC DNA]</scope>
    <source>
        <strain evidence="6">HaeL-2018</strain>
    </source>
</reference>
<dbReference type="SUPFAM" id="SSF101233">
    <property type="entry name" value="PWI domain"/>
    <property type="match status" value="1"/>
</dbReference>
<dbReference type="Proteomes" id="UP000821853">
    <property type="component" value="Chromosome 9"/>
</dbReference>
<evidence type="ECO:0000313" key="6">
    <source>
        <dbReference type="EMBL" id="KAH9380958.1"/>
    </source>
</evidence>
<accession>A0A9J6GQX8</accession>
<dbReference type="PANTHER" id="PTHR23148:SF0">
    <property type="entry name" value="SERINE_ARGININE REPETITIVE MATRIX PROTEIN 1"/>
    <property type="match status" value="1"/>
</dbReference>
<evidence type="ECO:0000256" key="4">
    <source>
        <dbReference type="SAM" id="MobiDB-lite"/>
    </source>
</evidence>